<evidence type="ECO:0000313" key="3">
    <source>
        <dbReference type="Proteomes" id="UP000722989"/>
    </source>
</evidence>
<evidence type="ECO:0000313" key="2">
    <source>
        <dbReference type="EMBL" id="NJC71917.1"/>
    </source>
</evidence>
<dbReference type="EMBL" id="JAATVY010000014">
    <property type="protein sequence ID" value="NJC71917.1"/>
    <property type="molecule type" value="Genomic_DNA"/>
</dbReference>
<dbReference type="PROSITE" id="PS50943">
    <property type="entry name" value="HTH_CROC1"/>
    <property type="match status" value="1"/>
</dbReference>
<proteinExistence type="predicted"/>
<name>A0ABX0Y195_9ACTN</name>
<sequence>MALDLPRSPRGSLADRLNYLFAMLRPAPDAVGRGRPGREYYNSEIADRINGPGETSERICRIVGEQVTISGAYIGELRQGKSTDPRLSHLKALAIAFGVPTWYLTGDEPGPSRSRDVERDLERLDHMRRLGVQKVLLRDVLSDSGLSDRSQQAMTAIFQQLLEMEGLSPASDQPEHNT</sequence>
<feature type="domain" description="HTH cro/C1-type" evidence="1">
    <location>
        <begin position="69"/>
        <end position="104"/>
    </location>
</feature>
<keyword evidence="3" id="KW-1185">Reference proteome</keyword>
<dbReference type="Proteomes" id="UP000722989">
    <property type="component" value="Unassembled WGS sequence"/>
</dbReference>
<reference evidence="2 3" key="1">
    <citation type="submission" date="2020-03" db="EMBL/GenBank/DDBJ databases">
        <title>WGS of the type strain of Planosporangium spp.</title>
        <authorList>
            <person name="Thawai C."/>
        </authorList>
    </citation>
    <scope>NUCLEOTIDE SEQUENCE [LARGE SCALE GENOMIC DNA]</scope>
    <source>
        <strain evidence="2 3">TBRC 5610</strain>
    </source>
</reference>
<comment type="caution">
    <text evidence="2">The sequence shown here is derived from an EMBL/GenBank/DDBJ whole genome shotgun (WGS) entry which is preliminary data.</text>
</comment>
<dbReference type="InterPro" id="IPR001387">
    <property type="entry name" value="Cro/C1-type_HTH"/>
</dbReference>
<accession>A0ABX0Y195</accession>
<gene>
    <name evidence="2" type="ORF">HC031_19670</name>
</gene>
<dbReference type="InterPro" id="IPR010982">
    <property type="entry name" value="Lambda_DNA-bd_dom_sf"/>
</dbReference>
<dbReference type="Gene3D" id="1.10.260.40">
    <property type="entry name" value="lambda repressor-like DNA-binding domains"/>
    <property type="match status" value="1"/>
</dbReference>
<protein>
    <recommendedName>
        <fullName evidence="1">HTH cro/C1-type domain-containing protein</fullName>
    </recommendedName>
</protein>
<organism evidence="2 3">
    <name type="scientific">Planosporangium thailandense</name>
    <dbReference type="NCBI Taxonomy" id="765197"/>
    <lineage>
        <taxon>Bacteria</taxon>
        <taxon>Bacillati</taxon>
        <taxon>Actinomycetota</taxon>
        <taxon>Actinomycetes</taxon>
        <taxon>Micromonosporales</taxon>
        <taxon>Micromonosporaceae</taxon>
        <taxon>Planosporangium</taxon>
    </lineage>
</organism>
<evidence type="ECO:0000259" key="1">
    <source>
        <dbReference type="PROSITE" id="PS50943"/>
    </source>
</evidence>
<dbReference type="RefSeq" id="WP_167926819.1">
    <property type="nucleotide sequence ID" value="NZ_JAATVY010000014.1"/>
</dbReference>